<evidence type="ECO:0000256" key="3">
    <source>
        <dbReference type="ARBA" id="ARBA00012438"/>
    </source>
</evidence>
<dbReference type="Gene3D" id="3.30.450.20">
    <property type="entry name" value="PAS domain"/>
    <property type="match status" value="2"/>
</dbReference>
<evidence type="ECO:0000313" key="9">
    <source>
        <dbReference type="Proteomes" id="UP000486903"/>
    </source>
</evidence>
<dbReference type="Gene3D" id="1.10.287.130">
    <property type="match status" value="1"/>
</dbReference>
<sequence length="722" mass="83635">MNFHKDSTKRKYTIEDLENILDSIPNCIWAKDQNGEYTYVNKTFSEKMNLSKNEVIGKTDFDFGNTKFANIINEDDKKILSRNIPTLSENKINVKGKKRWFEIYKTPLKRKNNNLPWIMAIARDTTFDKTLDEDLQNLFNSNESYELNNDIILPLINTKDIIDNKNTSNQYLYKLQKIIDSLSSRLQTDGVSLFLYDKSAKCLNLYLNAGKSNINIKEVVPLTNNDIINLNKNVYNNVFEVSKNSIFSTYQKKYQKNNSIYCIRSCSLKYSNDLIGVLNIYYPTNYTPKFSQEDFIKSTCNKLGVLIKNHILSCQLKNEFQKRLYIEKELELFLDTATDSCALVDFNGTFLKISNNFTNTLGWNEEELLYKKFQDLIYPDDIEKSNNFRKNVRASGKFKGSGLIHRYLCKNGQYKTLEWNWNLILDKNHIILTGKDITEEKKLKEEKKHLEETIALETLKTTFFANVSHEFRTPLNIILTAIQLISIKLSNCPCSEDKEKIFQYIRGIKQNSYRLLKLVNNLLDLTKIDGGYYELKSIKCNIVNLIEEIVLSVADHIGSKKREIIFDTTEEEILTSCDPEKIETILLNLLSNAVKFTKENDSIEVNLNVDSYYKNVVISVRNSGSKIDKEDAKIIFNRFTQLDNLLNRRCEGSGIGLALVKSLVDLHGGDIWVNTLFEDGAEIIFTIPIKELESKEISEFHTKTLNANIERYNVEFSDIYNL</sequence>
<name>A0A6B4JM87_CLOBO</name>
<dbReference type="Pfam" id="PF08448">
    <property type="entry name" value="PAS_4"/>
    <property type="match status" value="1"/>
</dbReference>
<dbReference type="AlphaFoldDB" id="A0A6B4JM87"/>
<dbReference type="CDD" id="cd00082">
    <property type="entry name" value="HisKA"/>
    <property type="match status" value="1"/>
</dbReference>
<keyword evidence="7" id="KW-0902">Two-component regulatory system</keyword>
<comment type="caution">
    <text evidence="8">The sequence shown here is derived from an EMBL/GenBank/DDBJ whole genome shotgun (WGS) entry which is preliminary data.</text>
</comment>
<dbReference type="EMBL" id="SXFB01000003">
    <property type="protein sequence ID" value="NFV25691.1"/>
    <property type="molecule type" value="Genomic_DNA"/>
</dbReference>
<evidence type="ECO:0000256" key="6">
    <source>
        <dbReference type="ARBA" id="ARBA00022777"/>
    </source>
</evidence>
<comment type="subcellular location">
    <subcellularLocation>
        <location evidence="2">Membrane</location>
    </subcellularLocation>
</comment>
<accession>A0A6B4JM87</accession>
<evidence type="ECO:0000256" key="1">
    <source>
        <dbReference type="ARBA" id="ARBA00000085"/>
    </source>
</evidence>
<dbReference type="InterPro" id="IPR000014">
    <property type="entry name" value="PAS"/>
</dbReference>
<dbReference type="PANTHER" id="PTHR43711:SF26">
    <property type="entry name" value="SENSOR HISTIDINE KINASE RCSC"/>
    <property type="match status" value="1"/>
</dbReference>
<evidence type="ECO:0000256" key="4">
    <source>
        <dbReference type="ARBA" id="ARBA00022553"/>
    </source>
</evidence>
<evidence type="ECO:0000256" key="2">
    <source>
        <dbReference type="ARBA" id="ARBA00004370"/>
    </source>
</evidence>
<dbReference type="GO" id="GO:0000155">
    <property type="term" value="F:phosphorelay sensor kinase activity"/>
    <property type="evidence" value="ECO:0007669"/>
    <property type="project" value="InterPro"/>
</dbReference>
<dbReference type="PROSITE" id="PS50112">
    <property type="entry name" value="PAS"/>
    <property type="match status" value="2"/>
</dbReference>
<dbReference type="InterPro" id="IPR003594">
    <property type="entry name" value="HATPase_dom"/>
</dbReference>
<dbReference type="InterPro" id="IPR036890">
    <property type="entry name" value="HATPase_C_sf"/>
</dbReference>
<dbReference type="Gene3D" id="3.30.450.40">
    <property type="match status" value="1"/>
</dbReference>
<dbReference type="InterPro" id="IPR013655">
    <property type="entry name" value="PAS_fold_3"/>
</dbReference>
<proteinExistence type="predicted"/>
<keyword evidence="6" id="KW-0418">Kinase</keyword>
<dbReference type="PROSITE" id="PS50109">
    <property type="entry name" value="HIS_KIN"/>
    <property type="match status" value="1"/>
</dbReference>
<dbReference type="GO" id="GO:0016020">
    <property type="term" value="C:membrane"/>
    <property type="evidence" value="ECO:0007669"/>
    <property type="project" value="UniProtKB-SubCell"/>
</dbReference>
<dbReference type="Pfam" id="PF00512">
    <property type="entry name" value="HisKA"/>
    <property type="match status" value="1"/>
</dbReference>
<keyword evidence="4" id="KW-0597">Phosphoprotein</keyword>
<dbReference type="InterPro" id="IPR013656">
    <property type="entry name" value="PAS_4"/>
</dbReference>
<dbReference type="RefSeq" id="WP_003374500.1">
    <property type="nucleotide sequence ID" value="NZ_JACBBA010000003.1"/>
</dbReference>
<dbReference type="InterPro" id="IPR050736">
    <property type="entry name" value="Sensor_HK_Regulatory"/>
</dbReference>
<dbReference type="InterPro" id="IPR036097">
    <property type="entry name" value="HisK_dim/P_sf"/>
</dbReference>
<dbReference type="InterPro" id="IPR035965">
    <property type="entry name" value="PAS-like_dom_sf"/>
</dbReference>
<dbReference type="SMART" id="SM00388">
    <property type="entry name" value="HisKA"/>
    <property type="match status" value="1"/>
</dbReference>
<dbReference type="SUPFAM" id="SSF55874">
    <property type="entry name" value="ATPase domain of HSP90 chaperone/DNA topoisomerase II/histidine kinase"/>
    <property type="match status" value="1"/>
</dbReference>
<dbReference type="InterPro" id="IPR004358">
    <property type="entry name" value="Sig_transdc_His_kin-like_C"/>
</dbReference>
<dbReference type="SUPFAM" id="SSF55781">
    <property type="entry name" value="GAF domain-like"/>
    <property type="match status" value="1"/>
</dbReference>
<dbReference type="Gene3D" id="3.30.565.10">
    <property type="entry name" value="Histidine kinase-like ATPase, C-terminal domain"/>
    <property type="match status" value="1"/>
</dbReference>
<dbReference type="Pfam" id="PF08447">
    <property type="entry name" value="PAS_3"/>
    <property type="match status" value="1"/>
</dbReference>
<reference evidence="8 9" key="1">
    <citation type="submission" date="2019-04" db="EMBL/GenBank/DDBJ databases">
        <title>Genome sequencing of Clostridium botulinum Groups I-IV and Clostridium butyricum.</title>
        <authorList>
            <person name="Brunt J."/>
            <person name="Van Vliet A.H.M."/>
            <person name="Stringer S.C."/>
            <person name="Carter A.T."/>
            <person name="Peck M.W."/>
        </authorList>
    </citation>
    <scope>NUCLEOTIDE SEQUENCE [LARGE SCALE GENOMIC DNA]</scope>
    <source>
        <strain evidence="8 9">BL81</strain>
    </source>
</reference>
<dbReference type="NCBIfam" id="TIGR00229">
    <property type="entry name" value="sensory_box"/>
    <property type="match status" value="2"/>
</dbReference>
<gene>
    <name evidence="8" type="ORF">FDG31_05835</name>
</gene>
<evidence type="ECO:0000256" key="7">
    <source>
        <dbReference type="ARBA" id="ARBA00023012"/>
    </source>
</evidence>
<dbReference type="SMART" id="SM00387">
    <property type="entry name" value="HATPase_c"/>
    <property type="match status" value="1"/>
</dbReference>
<protein>
    <recommendedName>
        <fullName evidence="3">histidine kinase</fullName>
        <ecNumber evidence="3">2.7.13.3</ecNumber>
    </recommendedName>
</protein>
<keyword evidence="5" id="KW-0808">Transferase</keyword>
<organism evidence="8 9">
    <name type="scientific">Clostridium botulinum</name>
    <dbReference type="NCBI Taxonomy" id="1491"/>
    <lineage>
        <taxon>Bacteria</taxon>
        <taxon>Bacillati</taxon>
        <taxon>Bacillota</taxon>
        <taxon>Clostridia</taxon>
        <taxon>Eubacteriales</taxon>
        <taxon>Clostridiaceae</taxon>
        <taxon>Clostridium</taxon>
    </lineage>
</organism>
<dbReference type="Proteomes" id="UP000486903">
    <property type="component" value="Unassembled WGS sequence"/>
</dbReference>
<dbReference type="EC" id="2.7.13.3" evidence="3"/>
<dbReference type="CDD" id="cd00130">
    <property type="entry name" value="PAS"/>
    <property type="match status" value="2"/>
</dbReference>
<dbReference type="PANTHER" id="PTHR43711">
    <property type="entry name" value="TWO-COMPONENT HISTIDINE KINASE"/>
    <property type="match status" value="1"/>
</dbReference>
<dbReference type="InterPro" id="IPR005467">
    <property type="entry name" value="His_kinase_dom"/>
</dbReference>
<evidence type="ECO:0000256" key="5">
    <source>
        <dbReference type="ARBA" id="ARBA00022679"/>
    </source>
</evidence>
<evidence type="ECO:0000313" key="8">
    <source>
        <dbReference type="EMBL" id="NFV25691.1"/>
    </source>
</evidence>
<dbReference type="FunFam" id="3.30.565.10:FF:000006">
    <property type="entry name" value="Sensor histidine kinase WalK"/>
    <property type="match status" value="1"/>
</dbReference>
<dbReference type="InterPro" id="IPR029016">
    <property type="entry name" value="GAF-like_dom_sf"/>
</dbReference>
<dbReference type="Pfam" id="PF02518">
    <property type="entry name" value="HATPase_c"/>
    <property type="match status" value="1"/>
</dbReference>
<dbReference type="SUPFAM" id="SSF55785">
    <property type="entry name" value="PYP-like sensor domain (PAS domain)"/>
    <property type="match status" value="2"/>
</dbReference>
<dbReference type="InterPro" id="IPR003661">
    <property type="entry name" value="HisK_dim/P_dom"/>
</dbReference>
<comment type="catalytic activity">
    <reaction evidence="1">
        <text>ATP + protein L-histidine = ADP + protein N-phospho-L-histidine.</text>
        <dbReference type="EC" id="2.7.13.3"/>
    </reaction>
</comment>
<dbReference type="SUPFAM" id="SSF47384">
    <property type="entry name" value="Homodimeric domain of signal transducing histidine kinase"/>
    <property type="match status" value="1"/>
</dbReference>
<dbReference type="PRINTS" id="PR00344">
    <property type="entry name" value="BCTRLSENSOR"/>
</dbReference>
<dbReference type="SMART" id="SM00091">
    <property type="entry name" value="PAS"/>
    <property type="match status" value="2"/>
</dbReference>